<proteinExistence type="predicted"/>
<dbReference type="SUPFAM" id="SSF55136">
    <property type="entry name" value="Probable bacterial effector-binding domain"/>
    <property type="match status" value="1"/>
</dbReference>
<dbReference type="EMBL" id="JANIPJ010000021">
    <property type="protein sequence ID" value="MCR2806952.1"/>
    <property type="molecule type" value="Genomic_DNA"/>
</dbReference>
<evidence type="ECO:0000313" key="3">
    <source>
        <dbReference type="Proteomes" id="UP001141950"/>
    </source>
</evidence>
<dbReference type="AlphaFoldDB" id="A0A9X2N0N9"/>
<evidence type="ECO:0000313" key="2">
    <source>
        <dbReference type="EMBL" id="MCR2806952.1"/>
    </source>
</evidence>
<dbReference type="InterPro" id="IPR029442">
    <property type="entry name" value="GyrI-like"/>
</dbReference>
<dbReference type="InterPro" id="IPR011256">
    <property type="entry name" value="Reg_factor_effector_dom_sf"/>
</dbReference>
<feature type="domain" description="GyrI-like small molecule binding" evidence="1">
    <location>
        <begin position="130"/>
        <end position="200"/>
    </location>
</feature>
<name>A0A9X2N0N9_9BACL</name>
<evidence type="ECO:0000259" key="1">
    <source>
        <dbReference type="Pfam" id="PF06445"/>
    </source>
</evidence>
<sequence>MITGQKLDLAKMDKAYYTASGKPKVVSFQELAYLSIEGQGSPDGPAFAESTEALYTVAYGVKFRCKEEGKDFTVAKLEGLWWVDSEAYGLDVPREEWRWRLLIRLPEYVDEGRVRDAKERAAAKKKGLARVHQVEWTRLREGLCVQILHAGPYSEEPKTLRILHDFMEAEGLLWNGPHHEVYLSDPRKITDPARMKTILRQPVRRREEG</sequence>
<gene>
    <name evidence="2" type="ORF">NQZ67_24000</name>
</gene>
<reference evidence="2" key="1">
    <citation type="submission" date="2022-08" db="EMBL/GenBank/DDBJ databases">
        <title>The genomic sequence of strain Paenibacillus sp. SCIV0701.</title>
        <authorList>
            <person name="Zhao H."/>
        </authorList>
    </citation>
    <scope>NUCLEOTIDE SEQUENCE</scope>
    <source>
        <strain evidence="2">SCIV0701</strain>
    </source>
</reference>
<dbReference type="RefSeq" id="WP_257450952.1">
    <property type="nucleotide sequence ID" value="NZ_JANIPJ010000021.1"/>
</dbReference>
<organism evidence="2 3">
    <name type="scientific">Paenibacillus soyae</name>
    <dbReference type="NCBI Taxonomy" id="2969249"/>
    <lineage>
        <taxon>Bacteria</taxon>
        <taxon>Bacillati</taxon>
        <taxon>Bacillota</taxon>
        <taxon>Bacilli</taxon>
        <taxon>Bacillales</taxon>
        <taxon>Paenibacillaceae</taxon>
        <taxon>Paenibacillus</taxon>
    </lineage>
</organism>
<comment type="caution">
    <text evidence="2">The sequence shown here is derived from an EMBL/GenBank/DDBJ whole genome shotgun (WGS) entry which is preliminary data.</text>
</comment>
<keyword evidence="3" id="KW-1185">Reference proteome</keyword>
<dbReference type="Gene3D" id="3.20.80.10">
    <property type="entry name" value="Regulatory factor, effector binding domain"/>
    <property type="match status" value="1"/>
</dbReference>
<dbReference type="Pfam" id="PF06445">
    <property type="entry name" value="GyrI-like"/>
    <property type="match status" value="1"/>
</dbReference>
<dbReference type="Proteomes" id="UP001141950">
    <property type="component" value="Unassembled WGS sequence"/>
</dbReference>
<accession>A0A9X2N0N9</accession>
<protein>
    <submittedName>
        <fullName evidence="2">GyrI-like domain-containing protein</fullName>
    </submittedName>
</protein>